<dbReference type="Proteomes" id="UP000285794">
    <property type="component" value="Unassembled WGS sequence"/>
</dbReference>
<feature type="transmembrane region" description="Helical" evidence="3">
    <location>
        <begin position="57"/>
        <end position="83"/>
    </location>
</feature>
<evidence type="ECO:0008006" key="6">
    <source>
        <dbReference type="Google" id="ProtNLM"/>
    </source>
</evidence>
<reference evidence="4 5" key="1">
    <citation type="submission" date="2018-07" db="EMBL/GenBank/DDBJ databases">
        <title>Draft genome sequence of Ancylomarina sp. M1P.</title>
        <authorList>
            <person name="Yadav S."/>
            <person name="Villanueva L."/>
            <person name="Damste J.S.S."/>
        </authorList>
    </citation>
    <scope>NUCLEOTIDE SEQUENCE [LARGE SCALE GENOMIC DNA]</scope>
    <source>
        <strain evidence="4 5">M1P</strain>
    </source>
</reference>
<feature type="compositionally biased region" description="Basic and acidic residues" evidence="2">
    <location>
        <begin position="1027"/>
        <end position="1042"/>
    </location>
</feature>
<accession>A0A425Y7J9</accession>
<dbReference type="OrthoDB" id="9812498at2"/>
<evidence type="ECO:0000313" key="5">
    <source>
        <dbReference type="Proteomes" id="UP000285794"/>
    </source>
</evidence>
<feature type="region of interest" description="Disordered" evidence="2">
    <location>
        <begin position="909"/>
        <end position="931"/>
    </location>
</feature>
<feature type="compositionally biased region" description="Polar residues" evidence="2">
    <location>
        <begin position="919"/>
        <end position="931"/>
    </location>
</feature>
<proteinExistence type="predicted"/>
<feature type="coiled-coil region" evidence="1">
    <location>
        <begin position="541"/>
        <end position="675"/>
    </location>
</feature>
<keyword evidence="3" id="KW-1133">Transmembrane helix</keyword>
<evidence type="ECO:0000256" key="2">
    <source>
        <dbReference type="SAM" id="MobiDB-lite"/>
    </source>
</evidence>
<evidence type="ECO:0000313" key="4">
    <source>
        <dbReference type="EMBL" id="RRG24509.1"/>
    </source>
</evidence>
<dbReference type="AlphaFoldDB" id="A0A425Y7J9"/>
<sequence length="1097" mass="127364">MESNQDIFIEKLDNFIRKYYQFQILRGLLLTILFLIVLYLSLSVFEYHLYLSARIKTILVLIGASLQLIVFVRLIFLPLRGLINKGSRISYRKAISLISAHFPELEDRLLNTYELNENALQNPEDNALLIASINQRISSLKLLSFRESISFKDAYIYFKYLIGVLILSVIIYIAFPDFYPSSGQRLVHFRENFKAPADFDFLVESDLVAEKGEDYLLRVRTEGKYYPKSVELLFGGQKYLMLDNDSGVFTYEFRNINSEISFALQSGKTKSPFYQLRVKSKPVLDKLEIKINPPFYTGLSSRIESQIGDVSFPVGSRLEWLIEAYDADTLSLHFMKMDKSIAQADSKLQFAETILESDTYEISLANSEYDHAIYARYQLEALPDQYPSIGISMQNDSLNAAAYYFKGVIKDDYGFSKLRFAYEVEGESAKFLSVPIQKNINRQEFYFAFDFSSANLAQGSRVQYYFEVFDNDAINKPKSTKSDFLNYYLPNAEQVFELNSHIQDSLTSKMEKGKEISQSIQQEVHKLQKSLLDDSSDQWQQNQMFQEIEAQKNHLENLLKEIKKDNARKNQLMKAAGLQDSLLLDKQKKIEELMEKILDDELKNLFDEFNKLAEELDREKMNKLGNQLKMSMDDFQKQLDRNLQLLERYEIELGVKQLSARLEKLAEEQKALSQFKRKDKETAIREQVSAKMKWERIEKDLDDMMKKNSEIQKPYKLGDLESEKDEIQKSMQESLDQLRENNMGKAGKSLNKSSQKQSQMAQKLSKAMAGSMSMQMSIDSDMLSKLLNNLIDFSFQQEKLILDLQKINYQNPLYVSIIDRQGLLKEEYQLLQDSLLSLSSRTPQVAALIGNRIFDLENLLNQSLDELNSRRVYQARVTQQKSMTEINELAVFLSEALKQLMEQMANGMPGSQMGDKKGNQPSFSGMKSQQESLKKMLEQMIQGMKDGKGKPGQEGEKMGKYLREQEMFRQKMNEMIQHGGHGEQTEKVLREVMRMMEQTEIEISNFSINQQTLIRQNKIMTRLLEAENSSREKDFDKKRESKSGLNHKLSNPKAIFKYKKIDPEFDDLFNDSNVKLIDYYNKIYLDYLIRLNDGKSR</sequence>
<evidence type="ECO:0000256" key="3">
    <source>
        <dbReference type="SAM" id="Phobius"/>
    </source>
</evidence>
<keyword evidence="5" id="KW-1185">Reference proteome</keyword>
<name>A0A425Y7J9_9BACT</name>
<organism evidence="4 5">
    <name type="scientific">Ancylomarina euxinus</name>
    <dbReference type="NCBI Taxonomy" id="2283627"/>
    <lineage>
        <taxon>Bacteria</taxon>
        <taxon>Pseudomonadati</taxon>
        <taxon>Bacteroidota</taxon>
        <taxon>Bacteroidia</taxon>
        <taxon>Marinilabiliales</taxon>
        <taxon>Marinifilaceae</taxon>
        <taxon>Ancylomarina</taxon>
    </lineage>
</organism>
<comment type="caution">
    <text evidence="4">The sequence shown here is derived from an EMBL/GenBank/DDBJ whole genome shotgun (WGS) entry which is preliminary data.</text>
</comment>
<dbReference type="RefSeq" id="WP_125028807.1">
    <property type="nucleotide sequence ID" value="NZ_JAPXVP010000001.1"/>
</dbReference>
<feature type="transmembrane region" description="Helical" evidence="3">
    <location>
        <begin position="154"/>
        <end position="175"/>
    </location>
</feature>
<feature type="region of interest" description="Disordered" evidence="2">
    <location>
        <begin position="1027"/>
        <end position="1046"/>
    </location>
</feature>
<evidence type="ECO:0000256" key="1">
    <source>
        <dbReference type="SAM" id="Coils"/>
    </source>
</evidence>
<feature type="transmembrane region" description="Helical" evidence="3">
    <location>
        <begin position="24"/>
        <end position="45"/>
    </location>
</feature>
<keyword evidence="3" id="KW-0472">Membrane</keyword>
<keyword evidence="3" id="KW-0812">Transmembrane</keyword>
<protein>
    <recommendedName>
        <fullName evidence="6">DUF4175 family protein</fullName>
    </recommendedName>
</protein>
<keyword evidence="1" id="KW-0175">Coiled coil</keyword>
<dbReference type="EMBL" id="QQWG01000001">
    <property type="protein sequence ID" value="RRG24509.1"/>
    <property type="molecule type" value="Genomic_DNA"/>
</dbReference>
<gene>
    <name evidence="4" type="ORF">DWB61_00380</name>
</gene>